<gene>
    <name evidence="6" type="ORF">GNZ18_21570</name>
</gene>
<evidence type="ECO:0000256" key="1">
    <source>
        <dbReference type="ARBA" id="ARBA00010312"/>
    </source>
</evidence>
<reference evidence="6 7" key="1">
    <citation type="submission" date="2019-11" db="EMBL/GenBank/DDBJ databases">
        <authorList>
            <person name="Cao P."/>
        </authorList>
    </citation>
    <scope>NUCLEOTIDE SEQUENCE [LARGE SCALE GENOMIC DNA]</scope>
    <source>
        <strain evidence="6 7">NEAU-AAG5</strain>
    </source>
</reference>
<dbReference type="GO" id="GO:0051536">
    <property type="term" value="F:iron-sulfur cluster binding"/>
    <property type="evidence" value="ECO:0007669"/>
    <property type="project" value="UniProtKB-KW"/>
</dbReference>
<protein>
    <submittedName>
        <fullName evidence="6">Molybdopterin-dependent oxidoreductase</fullName>
    </submittedName>
</protein>
<dbReference type="Gene3D" id="2.40.40.20">
    <property type="match status" value="1"/>
</dbReference>
<dbReference type="Proteomes" id="UP000432015">
    <property type="component" value="Unassembled WGS sequence"/>
</dbReference>
<dbReference type="Pfam" id="PF01568">
    <property type="entry name" value="Molydop_binding"/>
    <property type="match status" value="1"/>
</dbReference>
<organism evidence="6 7">
    <name type="scientific">Actinomadura litoris</name>
    <dbReference type="NCBI Taxonomy" id="2678616"/>
    <lineage>
        <taxon>Bacteria</taxon>
        <taxon>Bacillati</taxon>
        <taxon>Actinomycetota</taxon>
        <taxon>Actinomycetes</taxon>
        <taxon>Streptosporangiales</taxon>
        <taxon>Thermomonosporaceae</taxon>
        <taxon>Actinomadura</taxon>
    </lineage>
</organism>
<evidence type="ECO:0000259" key="5">
    <source>
        <dbReference type="PROSITE" id="PS51669"/>
    </source>
</evidence>
<dbReference type="GO" id="GO:0046872">
    <property type="term" value="F:metal ion binding"/>
    <property type="evidence" value="ECO:0007669"/>
    <property type="project" value="UniProtKB-KW"/>
</dbReference>
<keyword evidence="7" id="KW-1185">Reference proteome</keyword>
<dbReference type="PANTHER" id="PTHR43742:SF6">
    <property type="entry name" value="OXIDOREDUCTASE YYAE-RELATED"/>
    <property type="match status" value="1"/>
</dbReference>
<evidence type="ECO:0000256" key="3">
    <source>
        <dbReference type="ARBA" id="ARBA00023004"/>
    </source>
</evidence>
<dbReference type="InterPro" id="IPR006656">
    <property type="entry name" value="Mopterin_OxRdtase"/>
</dbReference>
<dbReference type="GO" id="GO:0043546">
    <property type="term" value="F:molybdopterin cofactor binding"/>
    <property type="evidence" value="ECO:0007669"/>
    <property type="project" value="InterPro"/>
</dbReference>
<evidence type="ECO:0000256" key="4">
    <source>
        <dbReference type="ARBA" id="ARBA00023014"/>
    </source>
</evidence>
<dbReference type="EMBL" id="WOFH01000007">
    <property type="protein sequence ID" value="MUN39169.1"/>
    <property type="molecule type" value="Genomic_DNA"/>
</dbReference>
<evidence type="ECO:0000256" key="2">
    <source>
        <dbReference type="ARBA" id="ARBA00022723"/>
    </source>
</evidence>
<dbReference type="InterPro" id="IPR006657">
    <property type="entry name" value="MoPterin_dinucl-bd_dom"/>
</dbReference>
<dbReference type="PROSITE" id="PS51669">
    <property type="entry name" value="4FE4S_MOW_BIS_MGD"/>
    <property type="match status" value="1"/>
</dbReference>
<sequence length="725" mass="78299">MAQAFTYCRICEPLCGLEVTVEDGAVARIRPDGAHPLSRGFACPKGIAMAEVQNDPDRVLYPLRRRADGGFERVGWDEALTDIARRLNALRARHGGKSIGWYFGNPATFSYSHPVWMHGFMSALGSPHLYSAGSQDVNNRFAASALLYGAPVLVPIPDLKRTELLLMLGANPLVSHGSIITAPRIRDDLSAIVRRGGRVVVADPRRTETARAYEHLPLLPDGDAWLLMSLLHVIFAERLEDAASCSRQAQGVGELRRLAEGFPPEDTAERSGVPATVVRDLARDLATAGSAVVYGRTGTCLGRHGTLTAFLIDAVTLVTGNLDRPGGAVFGASPLRTEEILRLSGLASYGRSRSRVGGYPDVLGTFPAGVMAEEITTPGPGRLRALLVSAGNPLLSVPGAAALDAALDDLDLLVCIDLYVSDTGRKADYILPATTFLEREDFPLPFLQNHLTPYVTWTERVVAPRGEARQEWEIIEGLARRMRLGVGSFRAQRLAHRFGLRPSPRFLADMLLRTGPLGDWYGLRRGGLSLRGLRSAPHGVVLREHHRTGTLRRRVLHKDKRVHLAPPEIVEEVARLKAAPGPPDGYPLRLIGLREIRSHNSWMHNAPTLMRGGRAHTARISPQDAARYGVQDGMLCRISSPHGSIEIPARVTEEMAAGVVAVPHGWGHRGGWRTANAAGGANVNLLASPDPADLERLAGMAWLNGVPIRIDPAPGGEARTAAGGA</sequence>
<keyword evidence="3" id="KW-0408">Iron</keyword>
<evidence type="ECO:0000313" key="7">
    <source>
        <dbReference type="Proteomes" id="UP000432015"/>
    </source>
</evidence>
<comment type="similarity">
    <text evidence="1">Belongs to the prokaryotic molybdopterin-containing oxidoreductase family.</text>
</comment>
<keyword evidence="4" id="KW-0411">Iron-sulfur</keyword>
<dbReference type="Gene3D" id="3.40.50.740">
    <property type="match status" value="1"/>
</dbReference>
<dbReference type="SUPFAM" id="SSF50692">
    <property type="entry name" value="ADC-like"/>
    <property type="match status" value="1"/>
</dbReference>
<dbReference type="Pfam" id="PF04879">
    <property type="entry name" value="Molybdop_Fe4S4"/>
    <property type="match status" value="1"/>
</dbReference>
<feature type="domain" description="4Fe-4S Mo/W bis-MGD-type" evidence="5">
    <location>
        <begin position="1"/>
        <end position="57"/>
    </location>
</feature>
<proteinExistence type="inferred from homology"/>
<dbReference type="SMART" id="SM00926">
    <property type="entry name" value="Molybdop_Fe4S4"/>
    <property type="match status" value="1"/>
</dbReference>
<evidence type="ECO:0000313" key="6">
    <source>
        <dbReference type="EMBL" id="MUN39169.1"/>
    </source>
</evidence>
<dbReference type="Gene3D" id="3.40.228.10">
    <property type="entry name" value="Dimethylsulfoxide Reductase, domain 2"/>
    <property type="match status" value="1"/>
</dbReference>
<dbReference type="GO" id="GO:0016491">
    <property type="term" value="F:oxidoreductase activity"/>
    <property type="evidence" value="ECO:0007669"/>
    <property type="project" value="InterPro"/>
</dbReference>
<dbReference type="PANTHER" id="PTHR43742">
    <property type="entry name" value="TRIMETHYLAMINE-N-OXIDE REDUCTASE"/>
    <property type="match status" value="1"/>
</dbReference>
<dbReference type="RefSeq" id="WP_156218331.1">
    <property type="nucleotide sequence ID" value="NZ_WOFH01000007.1"/>
</dbReference>
<dbReference type="InterPro" id="IPR006963">
    <property type="entry name" value="Mopterin_OxRdtase_4Fe-4S_dom"/>
</dbReference>
<comment type="caution">
    <text evidence="6">The sequence shown here is derived from an EMBL/GenBank/DDBJ whole genome shotgun (WGS) entry which is preliminary data.</text>
</comment>
<dbReference type="InterPro" id="IPR009010">
    <property type="entry name" value="Asp_de-COase-like_dom_sf"/>
</dbReference>
<keyword evidence="2" id="KW-0479">Metal-binding</keyword>
<name>A0A7K1L454_9ACTN</name>
<dbReference type="Gene3D" id="2.20.25.90">
    <property type="entry name" value="ADC-like domains"/>
    <property type="match status" value="1"/>
</dbReference>
<dbReference type="InterPro" id="IPR050612">
    <property type="entry name" value="Prok_Mopterin_Oxidored"/>
</dbReference>
<dbReference type="Pfam" id="PF00384">
    <property type="entry name" value="Molybdopterin"/>
    <property type="match status" value="1"/>
</dbReference>
<dbReference type="AlphaFoldDB" id="A0A7K1L454"/>
<dbReference type="SUPFAM" id="SSF53706">
    <property type="entry name" value="Formate dehydrogenase/DMSO reductase, domains 1-3"/>
    <property type="match status" value="1"/>
</dbReference>
<accession>A0A7K1L454</accession>